<comment type="caution">
    <text evidence="1">The sequence shown here is derived from an EMBL/GenBank/DDBJ whole genome shotgun (WGS) entry which is preliminary data.</text>
</comment>
<organism evidence="1">
    <name type="scientific">Brassica cretica</name>
    <name type="common">Mustard</name>
    <dbReference type="NCBI Taxonomy" id="69181"/>
    <lineage>
        <taxon>Eukaryota</taxon>
        <taxon>Viridiplantae</taxon>
        <taxon>Streptophyta</taxon>
        <taxon>Embryophyta</taxon>
        <taxon>Tracheophyta</taxon>
        <taxon>Spermatophyta</taxon>
        <taxon>Magnoliopsida</taxon>
        <taxon>eudicotyledons</taxon>
        <taxon>Gunneridae</taxon>
        <taxon>Pentapetalae</taxon>
        <taxon>rosids</taxon>
        <taxon>malvids</taxon>
        <taxon>Brassicales</taxon>
        <taxon>Brassicaceae</taxon>
        <taxon>Brassiceae</taxon>
        <taxon>Brassica</taxon>
    </lineage>
</organism>
<dbReference type="AlphaFoldDB" id="A0A8S9FLN2"/>
<name>A0A8S9FLN2_BRACR</name>
<reference evidence="1" key="1">
    <citation type="submission" date="2019-12" db="EMBL/GenBank/DDBJ databases">
        <title>Genome sequencing and annotation of Brassica cretica.</title>
        <authorList>
            <person name="Studholme D.J."/>
            <person name="Sarris P.F."/>
        </authorList>
    </citation>
    <scope>NUCLEOTIDE SEQUENCE</scope>
    <source>
        <strain evidence="1">PFS-102/07</strain>
        <tissue evidence="1">Leaf</tissue>
    </source>
</reference>
<evidence type="ECO:0000313" key="1">
    <source>
        <dbReference type="EMBL" id="KAF2533317.1"/>
    </source>
</evidence>
<proteinExistence type="predicted"/>
<protein>
    <submittedName>
        <fullName evidence="1">Uncharacterized protein</fullName>
    </submittedName>
</protein>
<dbReference type="EMBL" id="QGKY02002305">
    <property type="protein sequence ID" value="KAF2533317.1"/>
    <property type="molecule type" value="Genomic_DNA"/>
</dbReference>
<accession>A0A8S9FLN2</accession>
<sequence length="111" mass="12634">MRICVKLSVKVSVGINGSVEVLSRGHVPGGKYNLIWLYALWYWSQGDLMELCVFSTLSMYKGSYGQILQCDLKLFSMNAPSLLAEHQLQALLQEHRIGRCYHMQSVFATYI</sequence>
<gene>
    <name evidence="1" type="ORF">F2Q70_00031192</name>
</gene>